<sequence length="394" mass="42597">MAAQSRKHSAVTFLQPNTVLSSRASIFGDSNSGYANNQPIHKGAKKGRTSSKSNRFDQDDDHSQNDSEEDHKDVSDEEDAYSKAILERLYGKLAGEIEIKDASTSKGVRSSTEDSSDNSVSSTVDNKLSIFNSGSNMGETTEAGQEEEEQMMEFRLFATSDDKDDTPTSIVVLNPKAPVEVYVHHDREDLDESAGSERMRQIFASAIDAKTILDQAAIPWARSFFAHKVIHVPLHQKESKSPARKSKRKREFEKKVKAGLISPSELASTARKVKVSESWGKPFIMRKGLDRKTIDPGTAPVPGSGGRGRGRGRGRGSLRGERGSLRGGRGGRGGGRGGSSMSARAESEGVKKVSVDISPDSSTTPAKRHGSDSGTRYSTIIPIVAGTNNIDQES</sequence>
<accession>A0A9P3H5V2</accession>
<feature type="compositionally biased region" description="Polar residues" evidence="1">
    <location>
        <begin position="24"/>
        <end position="39"/>
    </location>
</feature>
<feature type="region of interest" description="Disordered" evidence="1">
    <location>
        <begin position="24"/>
        <end position="79"/>
    </location>
</feature>
<proteinExistence type="predicted"/>
<reference evidence="2" key="1">
    <citation type="submission" date="2021-11" db="EMBL/GenBank/DDBJ databases">
        <authorList>
            <person name="Herlambang A."/>
            <person name="Guo Y."/>
            <person name="Takashima Y."/>
            <person name="Nishizawa T."/>
        </authorList>
    </citation>
    <scope>NUCLEOTIDE SEQUENCE</scope>
    <source>
        <strain evidence="2">E1425</strain>
    </source>
</reference>
<gene>
    <name evidence="2" type="ORF">EMPS_03015</name>
</gene>
<name>A0A9P3H5V2_9FUNG</name>
<feature type="region of interest" description="Disordered" evidence="1">
    <location>
        <begin position="102"/>
        <end position="148"/>
    </location>
</feature>
<feature type="compositionally biased region" description="Low complexity" evidence="1">
    <location>
        <begin position="117"/>
        <end position="126"/>
    </location>
</feature>
<reference evidence="2" key="2">
    <citation type="journal article" date="2022" name="Microbiol. Resour. Announc.">
        <title>Whole-Genome Sequence of Entomortierella parvispora E1425, a Mucoromycotan Fungus Associated with Burkholderiaceae-Related Endosymbiotic Bacteria.</title>
        <authorList>
            <person name="Herlambang A."/>
            <person name="Guo Y."/>
            <person name="Takashima Y."/>
            <person name="Narisawa K."/>
            <person name="Ohta H."/>
            <person name="Nishizawa T."/>
        </authorList>
    </citation>
    <scope>NUCLEOTIDE SEQUENCE</scope>
    <source>
        <strain evidence="2">E1425</strain>
    </source>
</reference>
<dbReference type="Pfam" id="PF09428">
    <property type="entry name" value="DUF2011"/>
    <property type="match status" value="1"/>
</dbReference>
<dbReference type="OrthoDB" id="2426603at2759"/>
<evidence type="ECO:0000313" key="2">
    <source>
        <dbReference type="EMBL" id="GJJ70665.1"/>
    </source>
</evidence>
<feature type="compositionally biased region" description="Gly residues" evidence="1">
    <location>
        <begin position="325"/>
        <end position="338"/>
    </location>
</feature>
<comment type="caution">
    <text evidence="2">The sequence shown here is derived from an EMBL/GenBank/DDBJ whole genome shotgun (WGS) entry which is preliminary data.</text>
</comment>
<protein>
    <submittedName>
        <fullName evidence="2">Uncharacterized protein</fullName>
    </submittedName>
</protein>
<feature type="compositionally biased region" description="Basic and acidic residues" evidence="1">
    <location>
        <begin position="345"/>
        <end position="354"/>
    </location>
</feature>
<evidence type="ECO:0000313" key="3">
    <source>
        <dbReference type="Proteomes" id="UP000827284"/>
    </source>
</evidence>
<dbReference type="Proteomes" id="UP000827284">
    <property type="component" value="Unassembled WGS sequence"/>
</dbReference>
<dbReference type="InterPro" id="IPR018555">
    <property type="entry name" value="C630.06c-like"/>
</dbReference>
<organism evidence="2 3">
    <name type="scientific">Entomortierella parvispora</name>
    <dbReference type="NCBI Taxonomy" id="205924"/>
    <lineage>
        <taxon>Eukaryota</taxon>
        <taxon>Fungi</taxon>
        <taxon>Fungi incertae sedis</taxon>
        <taxon>Mucoromycota</taxon>
        <taxon>Mortierellomycotina</taxon>
        <taxon>Mortierellomycetes</taxon>
        <taxon>Mortierellales</taxon>
        <taxon>Mortierellaceae</taxon>
        <taxon>Entomortierella</taxon>
    </lineage>
</organism>
<feature type="region of interest" description="Disordered" evidence="1">
    <location>
        <begin position="235"/>
        <end position="256"/>
    </location>
</feature>
<evidence type="ECO:0000256" key="1">
    <source>
        <dbReference type="SAM" id="MobiDB-lite"/>
    </source>
</evidence>
<dbReference type="EMBL" id="BQFW01000004">
    <property type="protein sequence ID" value="GJJ70665.1"/>
    <property type="molecule type" value="Genomic_DNA"/>
</dbReference>
<dbReference type="AlphaFoldDB" id="A0A9P3H5V2"/>
<feature type="region of interest" description="Disordered" evidence="1">
    <location>
        <begin position="287"/>
        <end position="394"/>
    </location>
</feature>
<keyword evidence="3" id="KW-1185">Reference proteome</keyword>
<feature type="compositionally biased region" description="Basic and acidic residues" evidence="1">
    <location>
        <begin position="54"/>
        <end position="74"/>
    </location>
</feature>